<sequence length="153" mass="17314">MHSFHSVTLHVRKCSPSNPPFPLCDAWVTTGLIFLNPFIFYSSSKHASRLHLYQRSLFHFSTSSVYIVTVIHPTTTAASRSERESRNTMCIIFLFHRCRANRNPAKFTTGAIPPMPTNTNENGEYMREKPWVSGGIRNGECLGEAELGVLNIR</sequence>
<name>A0A6G1JTP2_9PLEO</name>
<reference evidence="1" key="1">
    <citation type="journal article" date="2020" name="Stud. Mycol.">
        <title>101 Dothideomycetes genomes: a test case for predicting lifestyles and emergence of pathogens.</title>
        <authorList>
            <person name="Haridas S."/>
            <person name="Albert R."/>
            <person name="Binder M."/>
            <person name="Bloem J."/>
            <person name="Labutti K."/>
            <person name="Salamov A."/>
            <person name="Andreopoulos B."/>
            <person name="Baker S."/>
            <person name="Barry K."/>
            <person name="Bills G."/>
            <person name="Bluhm B."/>
            <person name="Cannon C."/>
            <person name="Castanera R."/>
            <person name="Culley D."/>
            <person name="Daum C."/>
            <person name="Ezra D."/>
            <person name="Gonzalez J."/>
            <person name="Henrissat B."/>
            <person name="Kuo A."/>
            <person name="Liang C."/>
            <person name="Lipzen A."/>
            <person name="Lutzoni F."/>
            <person name="Magnuson J."/>
            <person name="Mondo S."/>
            <person name="Nolan M."/>
            <person name="Ohm R."/>
            <person name="Pangilinan J."/>
            <person name="Park H.-J."/>
            <person name="Ramirez L."/>
            <person name="Alfaro M."/>
            <person name="Sun H."/>
            <person name="Tritt A."/>
            <person name="Yoshinaga Y."/>
            <person name="Zwiers L.-H."/>
            <person name="Turgeon B."/>
            <person name="Goodwin S."/>
            <person name="Spatafora J."/>
            <person name="Crous P."/>
            <person name="Grigoriev I."/>
        </authorList>
    </citation>
    <scope>NUCLEOTIDE SEQUENCE</scope>
    <source>
        <strain evidence="1">CBS 279.74</strain>
    </source>
</reference>
<proteinExistence type="predicted"/>
<accession>A0A6G1JTP2</accession>
<evidence type="ECO:0000313" key="1">
    <source>
        <dbReference type="EMBL" id="KAF2703537.1"/>
    </source>
</evidence>
<keyword evidence="2" id="KW-1185">Reference proteome</keyword>
<dbReference type="EMBL" id="MU005787">
    <property type="protein sequence ID" value="KAF2703537.1"/>
    <property type="molecule type" value="Genomic_DNA"/>
</dbReference>
<dbReference type="Proteomes" id="UP000799428">
    <property type="component" value="Unassembled WGS sequence"/>
</dbReference>
<gene>
    <name evidence="1" type="ORF">K504DRAFT_180242</name>
</gene>
<organism evidence="1 2">
    <name type="scientific">Pleomassaria siparia CBS 279.74</name>
    <dbReference type="NCBI Taxonomy" id="1314801"/>
    <lineage>
        <taxon>Eukaryota</taxon>
        <taxon>Fungi</taxon>
        <taxon>Dikarya</taxon>
        <taxon>Ascomycota</taxon>
        <taxon>Pezizomycotina</taxon>
        <taxon>Dothideomycetes</taxon>
        <taxon>Pleosporomycetidae</taxon>
        <taxon>Pleosporales</taxon>
        <taxon>Pleomassariaceae</taxon>
        <taxon>Pleomassaria</taxon>
    </lineage>
</organism>
<dbReference type="AlphaFoldDB" id="A0A6G1JTP2"/>
<evidence type="ECO:0000313" key="2">
    <source>
        <dbReference type="Proteomes" id="UP000799428"/>
    </source>
</evidence>
<protein>
    <submittedName>
        <fullName evidence="1">Uncharacterized protein</fullName>
    </submittedName>
</protein>